<dbReference type="Pfam" id="PF07510">
    <property type="entry name" value="GmrSD_C"/>
    <property type="match status" value="1"/>
</dbReference>
<evidence type="ECO:0008006" key="4">
    <source>
        <dbReference type="Google" id="ProtNLM"/>
    </source>
</evidence>
<dbReference type="InterPro" id="IPR011089">
    <property type="entry name" value="GmrSD_C"/>
</dbReference>
<protein>
    <recommendedName>
        <fullName evidence="4">DUF1524 domain-containing protein</fullName>
    </recommendedName>
</protein>
<dbReference type="AlphaFoldDB" id="B3T931"/>
<feature type="domain" description="GmrSD restriction endonucleases C-terminal" evidence="2">
    <location>
        <begin position="349"/>
        <end position="486"/>
    </location>
</feature>
<dbReference type="PANTHER" id="PTHR35149">
    <property type="entry name" value="SLL5132 PROTEIN"/>
    <property type="match status" value="1"/>
</dbReference>
<name>B3T931_9ARCH</name>
<sequence>MLKPSIVIDGQQRMTTVSLILSALGKVMNEKEYSGEMNNTSIQDYFLFNNNEQGEKKYRLILTKSDEETLKSILEGRETPSNPSKTIIENFNFFLDKIRESEIDLGELFNALQRLLMVEISLTEGSDDPQLIFESLNSTGLRLTQTDLVRNYILMGLDQDRQKQIYNNYWYPMEQKFSEMGKGEEFDKFMRYFLNVQTGNERIVARNVYQEFKTYWENKKDDIEGTIEKVHQFSKYYADLFFGTFENKEVSTIAKNIKDLKADVVYPFLLEVIDDQKNGEISESELVDVFSLVESYVFRRAICDVPTNSMNKTFPVLAREIKKEDYVSLGYLNSLKFVFQEKDTYKKFPNDAEFKKAFVDKDVYNFNRRSYLLKKLENFDRKELVELDEYTIEHIMPQDDSGRKLSQQWKDDLGERWQEIHNNYLHTIGNLTLTGYNSELSDRSFQEKKTIKGGFSDSPIRLNKRLAGLEKWNKDEIEKRADELADLALKIWIYPTLEPEILEKFQQKREAELIAKDSEEEHEVRPPKKKYGPWSVRLEEGSPEAQKLIQETISKINSGFDCYGTPYTNWYFFYTDDSEEEKFAILSIGKNVANLYFRIDPETFSIEDEQIRKVKGWFWSGAERRVGITSENSDLIMECVRHAYETTKKIESEEI</sequence>
<organism evidence="3">
    <name type="scientific">uncultured marine crenarchaeote HF4000_APKG6D3</name>
    <dbReference type="NCBI Taxonomy" id="455596"/>
    <lineage>
        <taxon>Archaea</taxon>
        <taxon>Nitrososphaerota</taxon>
        <taxon>Nitrososphaeria</taxon>
        <taxon>Nitrosopumilales</taxon>
        <taxon>environmental samples</taxon>
    </lineage>
</organism>
<evidence type="ECO:0000259" key="1">
    <source>
        <dbReference type="Pfam" id="PF03235"/>
    </source>
</evidence>
<dbReference type="PANTHER" id="PTHR35149:SF2">
    <property type="entry name" value="DUF262 DOMAIN-CONTAINING PROTEIN"/>
    <property type="match status" value="1"/>
</dbReference>
<feature type="domain" description="GmrSD restriction endonucleases N-terminal" evidence="1">
    <location>
        <begin position="6"/>
        <end position="153"/>
    </location>
</feature>
<dbReference type="InterPro" id="IPR004919">
    <property type="entry name" value="GmrSD_N"/>
</dbReference>
<evidence type="ECO:0000313" key="3">
    <source>
        <dbReference type="EMBL" id="ABZ09090.1"/>
    </source>
</evidence>
<proteinExistence type="predicted"/>
<accession>B3T931</accession>
<dbReference type="Pfam" id="PF03235">
    <property type="entry name" value="GmrSD_N"/>
    <property type="match status" value="1"/>
</dbReference>
<evidence type="ECO:0000259" key="2">
    <source>
        <dbReference type="Pfam" id="PF07510"/>
    </source>
</evidence>
<reference evidence="3" key="1">
    <citation type="journal article" date="2008" name="ISME J.">
        <title>Genomic patterns of recombination, clonal divergence and environment in marine microbial populations.</title>
        <authorList>
            <person name="Konstantinidis K.T."/>
            <person name="Delong E.F."/>
        </authorList>
    </citation>
    <scope>NUCLEOTIDE SEQUENCE</scope>
</reference>
<gene>
    <name evidence="3" type="ORF">ALOHA_HF4000APKG6D3ctg6g7</name>
</gene>
<dbReference type="EMBL" id="EU016643">
    <property type="protein sequence ID" value="ABZ09090.1"/>
    <property type="molecule type" value="Genomic_DNA"/>
</dbReference>